<keyword evidence="1" id="KW-0813">Transport</keyword>
<keyword evidence="1" id="KW-0375">Hydrogen ion transport</keyword>
<accession>A0A918QAJ6</accession>
<comment type="caution">
    <text evidence="3">The sequence shown here is derived from an EMBL/GenBank/DDBJ whole genome shotgun (WGS) entry which is preliminary data.</text>
</comment>
<reference evidence="3" key="1">
    <citation type="journal article" date="2014" name="Int. J. Syst. Evol. Microbiol.">
        <title>Complete genome sequence of Corynebacterium casei LMG S-19264T (=DSM 44701T), isolated from a smear-ripened cheese.</title>
        <authorList>
            <consortium name="US DOE Joint Genome Institute (JGI-PGF)"/>
            <person name="Walter F."/>
            <person name="Albersmeier A."/>
            <person name="Kalinowski J."/>
            <person name="Ruckert C."/>
        </authorList>
    </citation>
    <scope>NUCLEOTIDE SEQUENCE</scope>
    <source>
        <strain evidence="3">KCTC 32296</strain>
    </source>
</reference>
<dbReference type="Proteomes" id="UP000662572">
    <property type="component" value="Unassembled WGS sequence"/>
</dbReference>
<feature type="transmembrane region" description="Helical" evidence="2">
    <location>
        <begin position="75"/>
        <end position="93"/>
    </location>
</feature>
<keyword evidence="2" id="KW-0812">Transmembrane</keyword>
<dbReference type="GO" id="GO:1902600">
    <property type="term" value="P:proton transmembrane transport"/>
    <property type="evidence" value="ECO:0007669"/>
    <property type="project" value="UniProtKB-KW"/>
</dbReference>
<sequence length="109" mass="11641">MTDEPQKETSPDRKLDELEQRLNAIEAKKRKSSEKDHAEAGASAGYQALGELIGGIFVGLGLGWLSDTYLGTKPWGMIVGVLIGLAGSVYLIAKSANKSTSDSDESKKD</sequence>
<keyword evidence="1 2" id="KW-0472">Membrane</keyword>
<keyword evidence="4" id="KW-1185">Reference proteome</keyword>
<dbReference type="InterPro" id="IPR032820">
    <property type="entry name" value="ATPase_put"/>
</dbReference>
<dbReference type="InterPro" id="IPR016989">
    <property type="entry name" value="Atp1_alphaprobac"/>
</dbReference>
<dbReference type="AlphaFoldDB" id="A0A918QAJ6"/>
<protein>
    <recommendedName>
        <fullName evidence="1">ATP synthase protein I</fullName>
    </recommendedName>
</protein>
<evidence type="ECO:0000256" key="2">
    <source>
        <dbReference type="SAM" id="Phobius"/>
    </source>
</evidence>
<gene>
    <name evidence="3" type="ORF">GCM10011273_24300</name>
</gene>
<reference evidence="3" key="2">
    <citation type="submission" date="2020-09" db="EMBL/GenBank/DDBJ databases">
        <authorList>
            <person name="Sun Q."/>
            <person name="Kim S."/>
        </authorList>
    </citation>
    <scope>NUCLEOTIDE SEQUENCE</scope>
    <source>
        <strain evidence="3">KCTC 32296</strain>
    </source>
</reference>
<dbReference type="GO" id="GO:0045259">
    <property type="term" value="C:proton-transporting ATP synthase complex"/>
    <property type="evidence" value="ECO:0007669"/>
    <property type="project" value="UniProtKB-UniRule"/>
</dbReference>
<dbReference type="EMBL" id="BMZB01000003">
    <property type="protein sequence ID" value="GGZ37084.1"/>
    <property type="molecule type" value="Genomic_DNA"/>
</dbReference>
<organism evidence="3 4">
    <name type="scientific">Asticcacaulis endophyticus</name>
    <dbReference type="NCBI Taxonomy" id="1395890"/>
    <lineage>
        <taxon>Bacteria</taxon>
        <taxon>Pseudomonadati</taxon>
        <taxon>Pseudomonadota</taxon>
        <taxon>Alphaproteobacteria</taxon>
        <taxon>Caulobacterales</taxon>
        <taxon>Caulobacteraceae</taxon>
        <taxon>Asticcacaulis</taxon>
    </lineage>
</organism>
<evidence type="ECO:0000256" key="1">
    <source>
        <dbReference type="PIRNR" id="PIRNR032126"/>
    </source>
</evidence>
<evidence type="ECO:0000313" key="3">
    <source>
        <dbReference type="EMBL" id="GGZ37084.1"/>
    </source>
</evidence>
<dbReference type="PIRSF" id="PIRSF032126">
    <property type="entry name" value="F0F1_ATP_synthase_subunit_I"/>
    <property type="match status" value="1"/>
</dbReference>
<evidence type="ECO:0000313" key="4">
    <source>
        <dbReference type="Proteomes" id="UP000662572"/>
    </source>
</evidence>
<keyword evidence="2" id="KW-1133">Transmembrane helix</keyword>
<keyword evidence="1" id="KW-0406">Ion transport</keyword>
<proteinExistence type="inferred from homology"/>
<dbReference type="RefSeq" id="WP_189486899.1">
    <property type="nucleotide sequence ID" value="NZ_BMZB01000003.1"/>
</dbReference>
<dbReference type="Pfam" id="PF09527">
    <property type="entry name" value="ATPase_gene1"/>
    <property type="match status" value="1"/>
</dbReference>
<comment type="similarity">
    <text evidence="1">Belongs to the bacterial AtpI family.</text>
</comment>
<comment type="function">
    <text evidence="1">A possible function for this protein is to guide the assembly of the membrane sector of the ATPase enzyme complex.</text>
</comment>
<name>A0A918QAJ6_9CAUL</name>